<evidence type="ECO:0000313" key="1">
    <source>
        <dbReference type="EMBL" id="KAJ9639574.1"/>
    </source>
</evidence>
<dbReference type="AlphaFoldDB" id="A0AA39D1K8"/>
<proteinExistence type="predicted"/>
<name>A0AA39D1K8_9EURO</name>
<protein>
    <submittedName>
        <fullName evidence="1">Uncharacterized protein</fullName>
    </submittedName>
</protein>
<comment type="caution">
    <text evidence="1">The sequence shown here is derived from an EMBL/GenBank/DDBJ whole genome shotgun (WGS) entry which is preliminary data.</text>
</comment>
<gene>
    <name evidence="1" type="ORF">H2204_003644</name>
</gene>
<reference evidence="1" key="1">
    <citation type="submission" date="2022-10" db="EMBL/GenBank/DDBJ databases">
        <title>Culturing micro-colonial fungi from biological soil crusts in the Mojave desert and describing Neophaeococcomyces mojavensis, and introducing the new genera and species Taxawa tesnikishii.</title>
        <authorList>
            <person name="Kurbessoian T."/>
            <person name="Stajich J.E."/>
        </authorList>
    </citation>
    <scope>NUCLEOTIDE SEQUENCE</scope>
    <source>
        <strain evidence="1">TK_35</strain>
    </source>
</reference>
<dbReference type="EMBL" id="JAPDRN010000017">
    <property type="protein sequence ID" value="KAJ9639574.1"/>
    <property type="molecule type" value="Genomic_DNA"/>
</dbReference>
<accession>A0AA39D1K8</accession>
<keyword evidence="2" id="KW-1185">Reference proteome</keyword>
<evidence type="ECO:0000313" key="2">
    <source>
        <dbReference type="Proteomes" id="UP001172681"/>
    </source>
</evidence>
<organism evidence="1 2">
    <name type="scientific">Knufia peltigerae</name>
    <dbReference type="NCBI Taxonomy" id="1002370"/>
    <lineage>
        <taxon>Eukaryota</taxon>
        <taxon>Fungi</taxon>
        <taxon>Dikarya</taxon>
        <taxon>Ascomycota</taxon>
        <taxon>Pezizomycotina</taxon>
        <taxon>Eurotiomycetes</taxon>
        <taxon>Chaetothyriomycetidae</taxon>
        <taxon>Chaetothyriales</taxon>
        <taxon>Trichomeriaceae</taxon>
        <taxon>Knufia</taxon>
    </lineage>
</organism>
<sequence>MPTFDFGRLDGNLYCLDDPQGVKDFQIMVEDFINIAKVNPDVLNNNIDRIKEFCLFVSVDDAWSLAQLVVPEFRVSQDLLIENGSGPMHLILQSLKHKLPLPTPDSNSPPAHGKELWKAMLSEGMLYAPTLGRGVPTTIPEEPEPGEEALTTYPHTAEANSEDQLCSVSASHMSLTQPPKRVLRRKQSFWCD</sequence>
<dbReference type="Proteomes" id="UP001172681">
    <property type="component" value="Unassembled WGS sequence"/>
</dbReference>